<name>A0A9D4LKU4_DREPO</name>
<evidence type="ECO:0000256" key="2">
    <source>
        <dbReference type="ARBA" id="ARBA00023163"/>
    </source>
</evidence>
<comment type="caution">
    <text evidence="4">The sequence shown here is derived from an EMBL/GenBank/DDBJ whole genome shotgun (WGS) entry which is preliminary data.</text>
</comment>
<evidence type="ECO:0000313" key="4">
    <source>
        <dbReference type="EMBL" id="KAH3860587.1"/>
    </source>
</evidence>
<gene>
    <name evidence="4" type="ORF">DPMN_023496</name>
</gene>
<dbReference type="Proteomes" id="UP000828390">
    <property type="component" value="Unassembled WGS sequence"/>
</dbReference>
<evidence type="ECO:0000256" key="3">
    <source>
        <dbReference type="ARBA" id="ARBA00023170"/>
    </source>
</evidence>
<evidence type="ECO:0000313" key="5">
    <source>
        <dbReference type="Proteomes" id="UP000828390"/>
    </source>
</evidence>
<evidence type="ECO:0000256" key="1">
    <source>
        <dbReference type="ARBA" id="ARBA00023015"/>
    </source>
</evidence>
<dbReference type="InterPro" id="IPR035500">
    <property type="entry name" value="NHR-like_dom_sf"/>
</dbReference>
<organism evidence="4 5">
    <name type="scientific">Dreissena polymorpha</name>
    <name type="common">Zebra mussel</name>
    <name type="synonym">Mytilus polymorpha</name>
    <dbReference type="NCBI Taxonomy" id="45954"/>
    <lineage>
        <taxon>Eukaryota</taxon>
        <taxon>Metazoa</taxon>
        <taxon>Spiralia</taxon>
        <taxon>Lophotrochozoa</taxon>
        <taxon>Mollusca</taxon>
        <taxon>Bivalvia</taxon>
        <taxon>Autobranchia</taxon>
        <taxon>Heteroconchia</taxon>
        <taxon>Euheterodonta</taxon>
        <taxon>Imparidentia</taxon>
        <taxon>Neoheterodontei</taxon>
        <taxon>Myida</taxon>
        <taxon>Dreissenoidea</taxon>
        <taxon>Dreissenidae</taxon>
        <taxon>Dreissena</taxon>
    </lineage>
</organism>
<keyword evidence="5" id="KW-1185">Reference proteome</keyword>
<accession>A0A9D4LKU4</accession>
<proteinExistence type="predicted"/>
<keyword evidence="1" id="KW-0805">Transcription regulation</keyword>
<protein>
    <submittedName>
        <fullName evidence="4">Uncharacterized protein</fullName>
    </submittedName>
</protein>
<dbReference type="Gene3D" id="1.10.565.10">
    <property type="entry name" value="Retinoid X Receptor"/>
    <property type="match status" value="1"/>
</dbReference>
<dbReference type="SUPFAM" id="SSF48508">
    <property type="entry name" value="Nuclear receptor ligand-binding domain"/>
    <property type="match status" value="1"/>
</dbReference>
<reference evidence="4" key="2">
    <citation type="submission" date="2020-11" db="EMBL/GenBank/DDBJ databases">
        <authorList>
            <person name="McCartney M.A."/>
            <person name="Auch B."/>
            <person name="Kono T."/>
            <person name="Mallez S."/>
            <person name="Becker A."/>
            <person name="Gohl D.M."/>
            <person name="Silverstein K.A.T."/>
            <person name="Koren S."/>
            <person name="Bechman K.B."/>
            <person name="Herman A."/>
            <person name="Abrahante J.E."/>
            <person name="Garbe J."/>
        </authorList>
    </citation>
    <scope>NUCLEOTIDE SEQUENCE</scope>
    <source>
        <strain evidence="4">Duluth1</strain>
        <tissue evidence="4">Whole animal</tissue>
    </source>
</reference>
<keyword evidence="3" id="KW-0675">Receptor</keyword>
<reference evidence="4" key="1">
    <citation type="journal article" date="2019" name="bioRxiv">
        <title>The Genome of the Zebra Mussel, Dreissena polymorpha: A Resource for Invasive Species Research.</title>
        <authorList>
            <person name="McCartney M.A."/>
            <person name="Auch B."/>
            <person name="Kono T."/>
            <person name="Mallez S."/>
            <person name="Zhang Y."/>
            <person name="Obille A."/>
            <person name="Becker A."/>
            <person name="Abrahante J.E."/>
            <person name="Garbe J."/>
            <person name="Badalamenti J.P."/>
            <person name="Herman A."/>
            <person name="Mangelson H."/>
            <person name="Liachko I."/>
            <person name="Sullivan S."/>
            <person name="Sone E.D."/>
            <person name="Koren S."/>
            <person name="Silverstein K.A.T."/>
            <person name="Beckman K.B."/>
            <person name="Gohl D.M."/>
        </authorList>
    </citation>
    <scope>NUCLEOTIDE SEQUENCE</scope>
    <source>
        <strain evidence="4">Duluth1</strain>
        <tissue evidence="4">Whole animal</tissue>
    </source>
</reference>
<keyword evidence="2" id="KW-0804">Transcription</keyword>
<dbReference type="AlphaFoldDB" id="A0A9D4LKU4"/>
<dbReference type="EMBL" id="JAIWYP010000002">
    <property type="protein sequence ID" value="KAH3860587.1"/>
    <property type="molecule type" value="Genomic_DNA"/>
</dbReference>
<sequence>MKQGFPLGEHFVELMFNLCIRFNTFKLGDAEKALFSALVLISPGILRGQFYTDPELDRKQVDLKFELMILIFLCPPSKKRGYIALLMSVGRSVGRSVHQVVSG</sequence>